<evidence type="ECO:0008006" key="3">
    <source>
        <dbReference type="Google" id="ProtNLM"/>
    </source>
</evidence>
<dbReference type="Proteomes" id="UP001156974">
    <property type="component" value="Unassembled WGS sequence"/>
</dbReference>
<evidence type="ECO:0000313" key="1">
    <source>
        <dbReference type="EMBL" id="MDI4671571.1"/>
    </source>
</evidence>
<name>A0ABT6U7C9_9GAMM</name>
<dbReference type="RefSeq" id="WP_055022261.1">
    <property type="nucleotide sequence ID" value="NZ_JAKUMG010000029.1"/>
</dbReference>
<accession>A0ABT6U7C9</accession>
<reference evidence="1 2" key="1">
    <citation type="submission" date="2022-02" db="EMBL/GenBank/DDBJ databases">
        <title>Genome analysis of Beneficial Microorganisms for Coral consortium from Pocillopora damicornis.</title>
        <authorList>
            <person name="Rosado P.M."/>
            <person name="Cardoso P.M."/>
            <person name="Rosado J.G."/>
            <person name="Schultz J."/>
            <person name="Rocha U."/>
            <person name="Costa T.K."/>
            <person name="Peixoto R.S."/>
        </authorList>
    </citation>
    <scope>NUCLEOTIDE SEQUENCE [LARGE SCALE GENOMIC DNA]</scope>
    <source>
        <strain evidence="1 2">BMC5</strain>
    </source>
</reference>
<comment type="caution">
    <text evidence="1">The sequence shown here is derived from an EMBL/GenBank/DDBJ whole genome shotgun (WGS) entry which is preliminary data.</text>
</comment>
<organism evidence="1 2">
    <name type="scientific">Pseudoalteromonas shioyasakiensis</name>
    <dbReference type="NCBI Taxonomy" id="1190813"/>
    <lineage>
        <taxon>Bacteria</taxon>
        <taxon>Pseudomonadati</taxon>
        <taxon>Pseudomonadota</taxon>
        <taxon>Gammaproteobacteria</taxon>
        <taxon>Alteromonadales</taxon>
        <taxon>Pseudoalteromonadaceae</taxon>
        <taxon>Pseudoalteromonas</taxon>
    </lineage>
</organism>
<keyword evidence="2" id="KW-1185">Reference proteome</keyword>
<proteinExistence type="predicted"/>
<evidence type="ECO:0000313" key="2">
    <source>
        <dbReference type="Proteomes" id="UP001156974"/>
    </source>
</evidence>
<protein>
    <recommendedName>
        <fullName evidence="3">Lipoprotein</fullName>
    </recommendedName>
</protein>
<dbReference type="EMBL" id="JAKUMG010000029">
    <property type="protein sequence ID" value="MDI4671571.1"/>
    <property type="molecule type" value="Genomic_DNA"/>
</dbReference>
<dbReference type="PROSITE" id="PS51257">
    <property type="entry name" value="PROKAR_LIPOPROTEIN"/>
    <property type="match status" value="1"/>
</dbReference>
<gene>
    <name evidence="1" type="ORF">MKZ47_21155</name>
</gene>
<sequence length="178" mass="19544">MRTIQLLMIASLTGCASSEKSPYDLVIPKADSEVIEYQLNERSRGSFTIHYKKDRNGNPITKTINRSTTVIGNDSESLKSLRERAKKEIVQLATEEVNGVVISSSSEIDTVAISVDSNSNTLYSRQDFTEKAVSQTAGIARIKDLQCQTLATQGSSLLVKCNADVTVQLIESIDIKQE</sequence>